<evidence type="ECO:0008006" key="3">
    <source>
        <dbReference type="Google" id="ProtNLM"/>
    </source>
</evidence>
<dbReference type="InterPro" id="IPR028994">
    <property type="entry name" value="Integrin_alpha_N"/>
</dbReference>
<name>A0ABU8GVG7_9ACTN</name>
<organism evidence="1 2">
    <name type="scientific">Streptomyces brasiliscabiei</name>
    <dbReference type="NCBI Taxonomy" id="2736302"/>
    <lineage>
        <taxon>Bacteria</taxon>
        <taxon>Bacillati</taxon>
        <taxon>Actinomycetota</taxon>
        <taxon>Actinomycetes</taxon>
        <taxon>Kitasatosporales</taxon>
        <taxon>Streptomycetaceae</taxon>
        <taxon>Streptomyces</taxon>
    </lineage>
</organism>
<comment type="caution">
    <text evidence="1">The sequence shown here is derived from an EMBL/GenBank/DDBJ whole genome shotgun (WGS) entry which is preliminary data.</text>
</comment>
<dbReference type="RefSeq" id="WP_336559077.1">
    <property type="nucleotide sequence ID" value="NZ_JBBAYM010000302.1"/>
</dbReference>
<evidence type="ECO:0000313" key="2">
    <source>
        <dbReference type="Proteomes" id="UP001365781"/>
    </source>
</evidence>
<feature type="non-terminal residue" evidence="1">
    <location>
        <position position="1"/>
    </location>
</feature>
<protein>
    <recommendedName>
        <fullName evidence="3">CRTAC1 family protein</fullName>
    </recommendedName>
</protein>
<proteinExistence type="predicted"/>
<feature type="non-terminal residue" evidence="1">
    <location>
        <position position="91"/>
    </location>
</feature>
<dbReference type="Proteomes" id="UP001365781">
    <property type="component" value="Unassembled WGS sequence"/>
</dbReference>
<keyword evidence="2" id="KW-1185">Reference proteome</keyword>
<dbReference type="SUPFAM" id="SSF69318">
    <property type="entry name" value="Integrin alpha N-terminal domain"/>
    <property type="match status" value="1"/>
</dbReference>
<evidence type="ECO:0000313" key="1">
    <source>
        <dbReference type="EMBL" id="MEI5617180.1"/>
    </source>
</evidence>
<dbReference type="EMBL" id="JBBAYM010000302">
    <property type="protein sequence ID" value="MEI5617180.1"/>
    <property type="molecule type" value="Genomic_DNA"/>
</dbReference>
<sequence length="91" mass="10059">SFFDYDMDGDLDCFIINNSPVPVNSLGYPHQRDLPASQWKVDDYLKGGGDHLYRNDNGHFVEVTQQAGIHGTLMSFGLGVTVGDVNGDHYP</sequence>
<gene>
    <name evidence="1" type="ORF">WB403_49675</name>
</gene>
<accession>A0ABU8GVG7</accession>
<reference evidence="1 2" key="1">
    <citation type="submission" date="2024-03" db="EMBL/GenBank/DDBJ databases">
        <title>First Report of Pectobacterium brasiliscabiei causing potato scab in china.</title>
        <authorList>
            <person name="Handique U."/>
        </authorList>
    </citation>
    <scope>NUCLEOTIDE SEQUENCE [LARGE SCALE GENOMIC DNA]</scope>
    <source>
        <strain evidence="1 2">ZRIMU1503</strain>
    </source>
</reference>